<evidence type="ECO:0000259" key="2">
    <source>
        <dbReference type="Pfam" id="PF08302"/>
    </source>
</evidence>
<dbReference type="AlphaFoldDB" id="A0A5B0LKY3"/>
<dbReference type="InterPro" id="IPR015965">
    <property type="entry name" value="tRNA_lig_PDEase"/>
</dbReference>
<protein>
    <recommendedName>
        <fullName evidence="2">tRNA ligase phosphodiesterase domain-containing protein</fullName>
    </recommendedName>
</protein>
<reference evidence="3 4" key="1">
    <citation type="submission" date="2019-05" db="EMBL/GenBank/DDBJ databases">
        <title>Emergence of the Ug99 lineage of the wheat stem rust pathogen through somatic hybridization.</title>
        <authorList>
            <person name="Li F."/>
            <person name="Upadhyaya N.M."/>
            <person name="Sperschneider J."/>
            <person name="Matny O."/>
            <person name="Nguyen-Phuc H."/>
            <person name="Mago R."/>
            <person name="Raley C."/>
            <person name="Miller M.E."/>
            <person name="Silverstein K.A.T."/>
            <person name="Henningsen E."/>
            <person name="Hirsch C.D."/>
            <person name="Visser B."/>
            <person name="Pretorius Z.A."/>
            <person name="Steffenson B.J."/>
            <person name="Schwessinger B."/>
            <person name="Dodds P.N."/>
            <person name="Figueroa M."/>
        </authorList>
    </citation>
    <scope>NUCLEOTIDE SEQUENCE [LARGE SCALE GENOMIC DNA]</scope>
    <source>
        <strain evidence="3">21-0</strain>
    </source>
</reference>
<keyword evidence="4" id="KW-1185">Reference proteome</keyword>
<comment type="caution">
    <text evidence="3">The sequence shown here is derived from an EMBL/GenBank/DDBJ whole genome shotgun (WGS) entry which is preliminary data.</text>
</comment>
<dbReference type="EMBL" id="VSWC01000197">
    <property type="protein sequence ID" value="KAA1064925.1"/>
    <property type="molecule type" value="Genomic_DNA"/>
</dbReference>
<dbReference type="GO" id="GO:0005524">
    <property type="term" value="F:ATP binding"/>
    <property type="evidence" value="ECO:0007669"/>
    <property type="project" value="InterPro"/>
</dbReference>
<evidence type="ECO:0000313" key="4">
    <source>
        <dbReference type="Proteomes" id="UP000324748"/>
    </source>
</evidence>
<dbReference type="GO" id="GO:0006388">
    <property type="term" value="P:tRNA splicing, via endonucleolytic cleavage and ligation"/>
    <property type="evidence" value="ECO:0007669"/>
    <property type="project" value="InterPro"/>
</dbReference>
<feature type="domain" description="tRNA ligase phosphodiesterase" evidence="2">
    <location>
        <begin position="16"/>
        <end position="174"/>
    </location>
</feature>
<feature type="region of interest" description="Disordered" evidence="1">
    <location>
        <begin position="178"/>
        <end position="200"/>
    </location>
</feature>
<dbReference type="OrthoDB" id="276239at2759"/>
<evidence type="ECO:0000313" key="3">
    <source>
        <dbReference type="EMBL" id="KAA1064925.1"/>
    </source>
</evidence>
<gene>
    <name evidence="3" type="ORF">PGT21_019376</name>
</gene>
<accession>A0A5B0LKY3</accession>
<dbReference type="GO" id="GO:0005634">
    <property type="term" value="C:nucleus"/>
    <property type="evidence" value="ECO:0007669"/>
    <property type="project" value="TreeGrafter"/>
</dbReference>
<name>A0A5B0LKY3_PUCGR</name>
<dbReference type="PANTHER" id="PTHR32004">
    <property type="entry name" value="TRNA LIGASE"/>
    <property type="match status" value="1"/>
</dbReference>
<organism evidence="3 4">
    <name type="scientific">Puccinia graminis f. sp. tritici</name>
    <dbReference type="NCBI Taxonomy" id="56615"/>
    <lineage>
        <taxon>Eukaryota</taxon>
        <taxon>Fungi</taxon>
        <taxon>Dikarya</taxon>
        <taxon>Basidiomycota</taxon>
        <taxon>Pucciniomycotina</taxon>
        <taxon>Pucciniomycetes</taxon>
        <taxon>Pucciniales</taxon>
        <taxon>Pucciniaceae</taxon>
        <taxon>Puccinia</taxon>
    </lineage>
</organism>
<dbReference type="GO" id="GO:0003972">
    <property type="term" value="F:RNA ligase (ATP) activity"/>
    <property type="evidence" value="ECO:0007669"/>
    <property type="project" value="InterPro"/>
</dbReference>
<feature type="compositionally biased region" description="Polar residues" evidence="1">
    <location>
        <begin position="181"/>
        <end position="195"/>
    </location>
</feature>
<dbReference type="PANTHER" id="PTHR32004:SF1">
    <property type="entry name" value="TRNA LIGASE"/>
    <property type="match status" value="1"/>
</dbReference>
<dbReference type="Pfam" id="PF08302">
    <property type="entry name" value="tRNA_lig_CPD"/>
    <property type="match status" value="1"/>
</dbReference>
<dbReference type="Proteomes" id="UP000324748">
    <property type="component" value="Unassembled WGS sequence"/>
</dbReference>
<proteinExistence type="predicted"/>
<evidence type="ECO:0000256" key="1">
    <source>
        <dbReference type="SAM" id="MobiDB-lite"/>
    </source>
</evidence>
<sequence>MKNALEIARAYKPSIKKEMKVEAALQSPRYFGVKLDVDLKKLVGELLGAFGQTPQEPTQKAGHQMFTELVKNRRITATPHLTLVHQNQTEESEEMKRLWDEYQGRVLARKVAFGLLLGPKLIWNNRVMILEARVRTQDSATDPAPTSIRYHVTIGTADESIRPVEGFDLLHHFFRSVPPASHSSTQPAPSSQTHATLDAGKEDADRAGEVLFLDVKTVSVSGTL</sequence>